<name>A0A432VPB3_9GAMM</name>
<dbReference type="Proteomes" id="UP000288212">
    <property type="component" value="Unassembled WGS sequence"/>
</dbReference>
<reference evidence="1 2" key="1">
    <citation type="journal article" date="2011" name="Front. Microbiol.">
        <title>Genomic signatures of strain selection and enhancement in Bacillus atrophaeus var. globigii, a historical biowarfare simulant.</title>
        <authorList>
            <person name="Gibbons H.S."/>
            <person name="Broomall S.M."/>
            <person name="McNew L.A."/>
            <person name="Daligault H."/>
            <person name="Chapman C."/>
            <person name="Bruce D."/>
            <person name="Karavis M."/>
            <person name="Krepps M."/>
            <person name="McGregor P.A."/>
            <person name="Hong C."/>
            <person name="Park K.H."/>
            <person name="Akmal A."/>
            <person name="Feldman A."/>
            <person name="Lin J.S."/>
            <person name="Chang W.E."/>
            <person name="Higgs B.W."/>
            <person name="Demirev P."/>
            <person name="Lindquist J."/>
            <person name="Liem A."/>
            <person name="Fochler E."/>
            <person name="Read T.D."/>
            <person name="Tapia R."/>
            <person name="Johnson S."/>
            <person name="Bishop-Lilly K.A."/>
            <person name="Detter C."/>
            <person name="Han C."/>
            <person name="Sozhamannan S."/>
            <person name="Rosenzweig C.N."/>
            <person name="Skowronski E.W."/>
        </authorList>
    </citation>
    <scope>NUCLEOTIDE SEQUENCE [LARGE SCALE GENOMIC DNA]</scope>
    <source>
        <strain evidence="1 2">AK5</strain>
    </source>
</reference>
<protein>
    <submittedName>
        <fullName evidence="1">Uncharacterized protein</fullName>
    </submittedName>
</protein>
<keyword evidence="2" id="KW-1185">Reference proteome</keyword>
<evidence type="ECO:0000313" key="1">
    <source>
        <dbReference type="EMBL" id="RUO17966.1"/>
    </source>
</evidence>
<sequence>MNGAKFSHGFISAGITKGIGTPLNDRAGNQVVAGTLVSATIGGTTSSIVGGKFANGAVTGVFQALFNRFGSDIWNQKNVRTTIQIEAPVGTPFLDYYYEGEWETIGVSELDISDLIPGKSKLRMLRIATFAQEQSELLQ</sequence>
<organism evidence="1 2">
    <name type="scientific">Aliidiomarina haloalkalitolerans</name>
    <dbReference type="NCBI Taxonomy" id="859059"/>
    <lineage>
        <taxon>Bacteria</taxon>
        <taxon>Pseudomonadati</taxon>
        <taxon>Pseudomonadota</taxon>
        <taxon>Gammaproteobacteria</taxon>
        <taxon>Alteromonadales</taxon>
        <taxon>Idiomarinaceae</taxon>
        <taxon>Aliidiomarina</taxon>
    </lineage>
</organism>
<dbReference type="AlphaFoldDB" id="A0A432VPB3"/>
<comment type="caution">
    <text evidence="1">The sequence shown here is derived from an EMBL/GenBank/DDBJ whole genome shotgun (WGS) entry which is preliminary data.</text>
</comment>
<gene>
    <name evidence="1" type="ORF">CWE06_12355</name>
</gene>
<evidence type="ECO:0000313" key="2">
    <source>
        <dbReference type="Proteomes" id="UP000288212"/>
    </source>
</evidence>
<proteinExistence type="predicted"/>
<dbReference type="EMBL" id="PIPI01000020">
    <property type="protein sequence ID" value="RUO17966.1"/>
    <property type="molecule type" value="Genomic_DNA"/>
</dbReference>
<accession>A0A432VPB3</accession>